<gene>
    <name evidence="2" type="ORF">C1SCF055_LOCUS10670</name>
</gene>
<dbReference type="EMBL" id="CAMXCT030000768">
    <property type="protein sequence ID" value="CAL4770330.1"/>
    <property type="molecule type" value="Genomic_DNA"/>
</dbReference>
<dbReference type="EMBL" id="CAMXCT010000768">
    <property type="protein sequence ID" value="CAI3983018.1"/>
    <property type="molecule type" value="Genomic_DNA"/>
</dbReference>
<reference evidence="2" key="1">
    <citation type="submission" date="2022-10" db="EMBL/GenBank/DDBJ databases">
        <authorList>
            <person name="Chen Y."/>
            <person name="Dougan E. K."/>
            <person name="Chan C."/>
            <person name="Rhodes N."/>
            <person name="Thang M."/>
        </authorList>
    </citation>
    <scope>NUCLEOTIDE SEQUENCE</scope>
</reference>
<evidence type="ECO:0000259" key="1">
    <source>
        <dbReference type="Pfam" id="PF05175"/>
    </source>
</evidence>
<feature type="non-terminal residue" evidence="2">
    <location>
        <position position="272"/>
    </location>
</feature>
<proteinExistence type="predicted"/>
<dbReference type="Gene3D" id="3.40.50.150">
    <property type="entry name" value="Vaccinia Virus protein VP39"/>
    <property type="match status" value="1"/>
</dbReference>
<evidence type="ECO:0000313" key="4">
    <source>
        <dbReference type="Proteomes" id="UP001152797"/>
    </source>
</evidence>
<dbReference type="InterPro" id="IPR029063">
    <property type="entry name" value="SAM-dependent_MTases_sf"/>
</dbReference>
<keyword evidence="4" id="KW-1185">Reference proteome</keyword>
<feature type="domain" description="Methyltransferase small" evidence="1">
    <location>
        <begin position="174"/>
        <end position="226"/>
    </location>
</feature>
<dbReference type="Proteomes" id="UP001152797">
    <property type="component" value="Unassembled WGS sequence"/>
</dbReference>
<dbReference type="Pfam" id="PF05175">
    <property type="entry name" value="MTS"/>
    <property type="match status" value="1"/>
</dbReference>
<sequence length="272" mass="30207">MFDRPSAYVLKGSLPPPSNYSAPGGKTLFWQSLAASYQYLSETSPFIHCAQQRWLNRSADCMPEVAIKRYQAYWANLKSEEYDVCCQPGKVERCKEPKRKEGLPFCGFPFGSVDHLPAFLPEFQVSLPSGPMRVLQGISDDDLYCTSFNCRVFFGNDLEPRLLWSTALAVYLDLQPKLQGRAIDLGAGVGLTCMVLMRRGADVTCTDVDDAALISSSRNAAATVADATRQNQLWRYGSLTVLRFNYSSAKEAWRDQGVVPPYDIVAMAASPQ</sequence>
<comment type="caution">
    <text evidence="2">The sequence shown here is derived from an EMBL/GenBank/DDBJ whole genome shotgun (WGS) entry which is preliminary data.</text>
</comment>
<protein>
    <submittedName>
        <fullName evidence="3">Cysteine synthase</fullName>
    </submittedName>
</protein>
<reference evidence="3 4" key="2">
    <citation type="submission" date="2024-05" db="EMBL/GenBank/DDBJ databases">
        <authorList>
            <person name="Chen Y."/>
            <person name="Shah S."/>
            <person name="Dougan E. K."/>
            <person name="Thang M."/>
            <person name="Chan C."/>
        </authorList>
    </citation>
    <scope>NUCLEOTIDE SEQUENCE [LARGE SCALE GENOMIC DNA]</scope>
</reference>
<evidence type="ECO:0000313" key="3">
    <source>
        <dbReference type="EMBL" id="CAL4770330.1"/>
    </source>
</evidence>
<evidence type="ECO:0000313" key="2">
    <source>
        <dbReference type="EMBL" id="CAI3983018.1"/>
    </source>
</evidence>
<dbReference type="GO" id="GO:0008168">
    <property type="term" value="F:methyltransferase activity"/>
    <property type="evidence" value="ECO:0007669"/>
    <property type="project" value="InterPro"/>
</dbReference>
<dbReference type="AlphaFoldDB" id="A0A9P1C2P5"/>
<name>A0A9P1C2P5_9DINO</name>
<organism evidence="2">
    <name type="scientific">Cladocopium goreaui</name>
    <dbReference type="NCBI Taxonomy" id="2562237"/>
    <lineage>
        <taxon>Eukaryota</taxon>
        <taxon>Sar</taxon>
        <taxon>Alveolata</taxon>
        <taxon>Dinophyceae</taxon>
        <taxon>Suessiales</taxon>
        <taxon>Symbiodiniaceae</taxon>
        <taxon>Cladocopium</taxon>
    </lineage>
</organism>
<dbReference type="InterPro" id="IPR007848">
    <property type="entry name" value="Small_mtfrase_dom"/>
</dbReference>
<dbReference type="SUPFAM" id="SSF53335">
    <property type="entry name" value="S-adenosyl-L-methionine-dependent methyltransferases"/>
    <property type="match status" value="1"/>
</dbReference>
<accession>A0A9P1C2P5</accession>
<dbReference type="OrthoDB" id="420223at2759"/>
<dbReference type="EMBL" id="CAMXCT020000768">
    <property type="protein sequence ID" value="CAL1136393.1"/>
    <property type="molecule type" value="Genomic_DNA"/>
</dbReference>